<dbReference type="Proteomes" id="UP000177383">
    <property type="component" value="Unassembled WGS sequence"/>
</dbReference>
<protein>
    <submittedName>
        <fullName evidence="3">Uncharacterized protein</fullName>
    </submittedName>
</protein>
<name>A0A1F5ZR47_9BACT</name>
<keyword evidence="2" id="KW-0732">Signal</keyword>
<organism evidence="3 4">
    <name type="scientific">Candidatus Gottesmanbacteria bacterium RIFCSPHIGHO2_01_FULL_39_10</name>
    <dbReference type="NCBI Taxonomy" id="1798375"/>
    <lineage>
        <taxon>Bacteria</taxon>
        <taxon>Candidatus Gottesmaniibacteriota</taxon>
    </lineage>
</organism>
<feature type="transmembrane region" description="Helical" evidence="1">
    <location>
        <begin position="460"/>
        <end position="481"/>
    </location>
</feature>
<keyword evidence="1" id="KW-0812">Transmembrane</keyword>
<proteinExistence type="predicted"/>
<reference evidence="3 4" key="1">
    <citation type="journal article" date="2016" name="Nat. Commun.">
        <title>Thousands of microbial genomes shed light on interconnected biogeochemical processes in an aquifer system.</title>
        <authorList>
            <person name="Anantharaman K."/>
            <person name="Brown C.T."/>
            <person name="Hug L.A."/>
            <person name="Sharon I."/>
            <person name="Castelle C.J."/>
            <person name="Probst A.J."/>
            <person name="Thomas B.C."/>
            <person name="Singh A."/>
            <person name="Wilkins M.J."/>
            <person name="Karaoz U."/>
            <person name="Brodie E.L."/>
            <person name="Williams K.H."/>
            <person name="Hubbard S.S."/>
            <person name="Banfield J.F."/>
        </authorList>
    </citation>
    <scope>NUCLEOTIDE SEQUENCE [LARGE SCALE GENOMIC DNA]</scope>
</reference>
<gene>
    <name evidence="3" type="ORF">A2773_01320</name>
</gene>
<feature type="chain" id="PRO_5009522891" evidence="2">
    <location>
        <begin position="23"/>
        <end position="501"/>
    </location>
</feature>
<feature type="transmembrane region" description="Helical" evidence="1">
    <location>
        <begin position="420"/>
        <end position="439"/>
    </location>
</feature>
<evidence type="ECO:0000256" key="2">
    <source>
        <dbReference type="SAM" id="SignalP"/>
    </source>
</evidence>
<dbReference type="EMBL" id="MFJE01000009">
    <property type="protein sequence ID" value="OGG14891.1"/>
    <property type="molecule type" value="Genomic_DNA"/>
</dbReference>
<dbReference type="STRING" id="1798375.A2773_01320"/>
<evidence type="ECO:0000313" key="4">
    <source>
        <dbReference type="Proteomes" id="UP000177383"/>
    </source>
</evidence>
<sequence>MIKKIVIFFFFLLLFGPEKTHAAGIKCDWAVDPPGYIGEKDSLTHIPSSLDKGGIDKITISPIINSNDLVQFIHNLAFNENTKPAEIIMKVSCPSCDPIFKYAIKDYANPLGDDFSRWLSQEFHQSDDPFYHYKSLVSPSTHYIWLYYRVYKDGIRADWNSTEYPICEEPLTYVIDPKPDAASCDVYVHHGENTKGDTTDTTWKITASNIRGGKKNGNRVRITDFIVKLDNEQYGGRYYMDEDKNPVFNIPIQLGKFLSAKLHTVSIDAHNNYYGYSFSPLCENVYNVLSYGEPTPTNTPIPSPTQIPTPMSEPNYCNNNKPGLCGTPTYKCDQKDADGNECQECIRCKMLISPTAPPDFGAICKQVSKDADTLDKCLKCVNPPAKPSDQTPPNPPGESGIWTAIGCIPTDPVRIINEKILGAAGLGIAGGIAFLYFLFGAFKVLTSMGNAEAINEGKEIMVSSISGILLIIFSVLILQIIGVDLIKIPGFSAGPTPIPTS</sequence>
<evidence type="ECO:0000313" key="3">
    <source>
        <dbReference type="EMBL" id="OGG14891.1"/>
    </source>
</evidence>
<accession>A0A1F5ZR47</accession>
<feature type="signal peptide" evidence="2">
    <location>
        <begin position="1"/>
        <end position="22"/>
    </location>
</feature>
<dbReference type="AlphaFoldDB" id="A0A1F5ZR47"/>
<keyword evidence="1" id="KW-0472">Membrane</keyword>
<keyword evidence="1" id="KW-1133">Transmembrane helix</keyword>
<evidence type="ECO:0000256" key="1">
    <source>
        <dbReference type="SAM" id="Phobius"/>
    </source>
</evidence>
<comment type="caution">
    <text evidence="3">The sequence shown here is derived from an EMBL/GenBank/DDBJ whole genome shotgun (WGS) entry which is preliminary data.</text>
</comment>